<reference evidence="2 3" key="1">
    <citation type="submission" date="2020-07" db="EMBL/GenBank/DDBJ databases">
        <title>Vallitalea guaymasensis genome.</title>
        <authorList>
            <person name="Postec A."/>
        </authorList>
    </citation>
    <scope>NUCLEOTIDE SEQUENCE [LARGE SCALE GENOMIC DNA]</scope>
    <source>
        <strain evidence="2 3">Ra1766G1</strain>
    </source>
</reference>
<evidence type="ECO:0000256" key="1">
    <source>
        <dbReference type="SAM" id="Phobius"/>
    </source>
</evidence>
<proteinExistence type="predicted"/>
<evidence type="ECO:0000313" key="2">
    <source>
        <dbReference type="EMBL" id="QUH28208.1"/>
    </source>
</evidence>
<keyword evidence="1" id="KW-0472">Membrane</keyword>
<name>A0A8J8SAZ2_9FIRM</name>
<evidence type="ECO:0000313" key="3">
    <source>
        <dbReference type="Proteomes" id="UP000677305"/>
    </source>
</evidence>
<dbReference type="RefSeq" id="WP_212692461.1">
    <property type="nucleotide sequence ID" value="NZ_CP058561.1"/>
</dbReference>
<keyword evidence="3" id="KW-1185">Reference proteome</keyword>
<dbReference type="KEGG" id="vgu:HYG85_04475"/>
<keyword evidence="1" id="KW-1133">Transmembrane helix</keyword>
<organism evidence="2 3">
    <name type="scientific">Vallitalea guaymasensis</name>
    <dbReference type="NCBI Taxonomy" id="1185412"/>
    <lineage>
        <taxon>Bacteria</taxon>
        <taxon>Bacillati</taxon>
        <taxon>Bacillota</taxon>
        <taxon>Clostridia</taxon>
        <taxon>Lachnospirales</taxon>
        <taxon>Vallitaleaceae</taxon>
        <taxon>Vallitalea</taxon>
    </lineage>
</organism>
<keyword evidence="1" id="KW-0812">Transmembrane</keyword>
<gene>
    <name evidence="2" type="ORF">HYG85_04475</name>
</gene>
<accession>A0A8J8SAZ2</accession>
<dbReference type="EMBL" id="CP058561">
    <property type="protein sequence ID" value="QUH28208.1"/>
    <property type="molecule type" value="Genomic_DNA"/>
</dbReference>
<dbReference type="AlphaFoldDB" id="A0A8J8SAZ2"/>
<feature type="transmembrane region" description="Helical" evidence="1">
    <location>
        <begin position="31"/>
        <end position="55"/>
    </location>
</feature>
<protein>
    <submittedName>
        <fullName evidence="2">Uncharacterized protein</fullName>
    </submittedName>
</protein>
<sequence length="57" mass="5961">MGIRIGDNNKISKSEIVESNGENSEKKSSSFLYIIITLLVTIVGGVIVGLILGGLGL</sequence>
<dbReference type="Proteomes" id="UP000677305">
    <property type="component" value="Chromosome"/>
</dbReference>